<gene>
    <name evidence="2" type="ORF">MACH26_41970</name>
</gene>
<accession>A0AA48HLI9</accession>
<dbReference type="EMBL" id="AP027272">
    <property type="protein sequence ID" value="BDX08676.1"/>
    <property type="molecule type" value="Genomic_DNA"/>
</dbReference>
<dbReference type="KEGG" id="pmaw:MACH26_41970"/>
<dbReference type="PANTHER" id="PTHR33361:SF2">
    <property type="entry name" value="DUF885 DOMAIN-CONTAINING PROTEIN"/>
    <property type="match status" value="1"/>
</dbReference>
<sequence length="625" mass="69580">MNLLRRPFILGSALVFIGISLLASCGGGSSGTTNNTPGTPSTPTTPTNPTAPTPPEPGIAASEFADLIQDMDLNDILDMAWPVLSLRDPESVLGLGLAEQYQLDTLALTPIDFPYQVTTIAMWQALYERLQLIDRASLDTAQQVNYDSLLWLAQRNAEMRGFIYFDYQATYFLTGVPSGTQLFFSDLHPLQTESDVQDYLTRLTFVDDKFTQLINNLQEMEAYGVIEPQFTLDVSINVHSNAVSNIDASAYFANFSSKLDDISSLTDTQKASFRDTARATIRDEIVPAYNQLVSFLQAQRNRAPQQIGVGQFPGGEAYYQQRLRYHTTTNLTALEIHELGLQEIARIHSELRERFDQLGYSAGESLQQLFSRVANDGGFIATGQIISTYERLISDAEDRMMPLFNRFPVQQVRVVGGPTGGFYVRGSLDGSRDGAFFAQNVSPEAYFIMPTLAYHEAMPGHHMQIALAQETALPDFRRNYPATGYIEGWGLYAERLAGDYNWYANDIYGDIGRLNFEALRAARLVVDTGIHAFGWSQSRAVSWFEENVGVSNNSALGNIARYSIYTGQATAYMTGMLKILELRERMREAQGDNFDIRDFHDLVLDNGALPLTVLEAQIDLAIAND</sequence>
<organism evidence="2 3">
    <name type="scientific">Planctobacterium marinum</name>
    <dbReference type="NCBI Taxonomy" id="1631968"/>
    <lineage>
        <taxon>Bacteria</taxon>
        <taxon>Pseudomonadati</taxon>
        <taxon>Pseudomonadota</taxon>
        <taxon>Gammaproteobacteria</taxon>
        <taxon>Alteromonadales</taxon>
        <taxon>Alteromonadaceae</taxon>
        <taxon>Planctobacterium</taxon>
    </lineage>
</organism>
<name>A0AA48HLI9_9ALTE</name>
<evidence type="ECO:0000313" key="2">
    <source>
        <dbReference type="EMBL" id="BDX08676.1"/>
    </source>
</evidence>
<proteinExistence type="predicted"/>
<dbReference type="InterPro" id="IPR010281">
    <property type="entry name" value="DUF885"/>
</dbReference>
<protein>
    <recommendedName>
        <fullName evidence="4">DUF885 domain-containing protein</fullName>
    </recommendedName>
</protein>
<dbReference type="PROSITE" id="PS51257">
    <property type="entry name" value="PROKAR_LIPOPROTEIN"/>
    <property type="match status" value="1"/>
</dbReference>
<keyword evidence="3" id="KW-1185">Reference proteome</keyword>
<dbReference type="AlphaFoldDB" id="A0AA48HLI9"/>
<dbReference type="Proteomes" id="UP001333710">
    <property type="component" value="Chromosome"/>
</dbReference>
<evidence type="ECO:0008006" key="4">
    <source>
        <dbReference type="Google" id="ProtNLM"/>
    </source>
</evidence>
<evidence type="ECO:0000313" key="3">
    <source>
        <dbReference type="Proteomes" id="UP001333710"/>
    </source>
</evidence>
<feature type="region of interest" description="Disordered" evidence="1">
    <location>
        <begin position="28"/>
        <end position="58"/>
    </location>
</feature>
<evidence type="ECO:0000256" key="1">
    <source>
        <dbReference type="SAM" id="MobiDB-lite"/>
    </source>
</evidence>
<feature type="compositionally biased region" description="Low complexity" evidence="1">
    <location>
        <begin position="31"/>
        <end position="48"/>
    </location>
</feature>
<dbReference type="PANTHER" id="PTHR33361">
    <property type="entry name" value="GLR0591 PROTEIN"/>
    <property type="match status" value="1"/>
</dbReference>
<dbReference type="RefSeq" id="WP_338294740.1">
    <property type="nucleotide sequence ID" value="NZ_AP027272.1"/>
</dbReference>
<reference evidence="2" key="1">
    <citation type="submission" date="2023-01" db="EMBL/GenBank/DDBJ databases">
        <title>Complete genome sequence of Planctobacterium marinum strain Dej080120_11.</title>
        <authorList>
            <person name="Ueki S."/>
            <person name="Maruyama F."/>
        </authorList>
    </citation>
    <scope>NUCLEOTIDE SEQUENCE</scope>
    <source>
        <strain evidence="2">Dej080120_11</strain>
    </source>
</reference>
<dbReference type="Pfam" id="PF05960">
    <property type="entry name" value="DUF885"/>
    <property type="match status" value="1"/>
</dbReference>